<protein>
    <submittedName>
        <fullName evidence="1">Uncharacterized protein</fullName>
    </submittedName>
</protein>
<dbReference type="Proteomes" id="UP000184600">
    <property type="component" value="Unassembled WGS sequence"/>
</dbReference>
<dbReference type="RefSeq" id="WP_073585233.1">
    <property type="nucleotide sequence ID" value="NZ_AP024897.1"/>
</dbReference>
<dbReference type="EMBL" id="FRFG01000048">
    <property type="protein sequence ID" value="SHO57866.1"/>
    <property type="molecule type" value="Genomic_DNA"/>
</dbReference>
<gene>
    <name evidence="1" type="ORF">VQ7734_03636</name>
</gene>
<dbReference type="AlphaFoldDB" id="A0A1M7YZJ9"/>
<accession>A0A1M7YZJ9</accession>
<keyword evidence="2" id="KW-1185">Reference proteome</keyword>
<reference evidence="2" key="1">
    <citation type="submission" date="2016-12" db="EMBL/GenBank/DDBJ databases">
        <authorList>
            <person name="Rodrigo-Torres L."/>
            <person name="Arahal R.D."/>
            <person name="Lucena T."/>
        </authorList>
    </citation>
    <scope>NUCLEOTIDE SEQUENCE [LARGE SCALE GENOMIC DNA]</scope>
</reference>
<evidence type="ECO:0000313" key="2">
    <source>
        <dbReference type="Proteomes" id="UP000184600"/>
    </source>
</evidence>
<sequence length="80" mass="8685">MLRSLDETERRQVIKMAFEIIVDGVTAHCHSDDQKCTAQAGAYIAGLLLANTGGLYSYSAETYDLAASIMAMASESSQHR</sequence>
<organism evidence="1 2">
    <name type="scientific">Vibrio quintilis</name>
    <dbReference type="NCBI Taxonomy" id="1117707"/>
    <lineage>
        <taxon>Bacteria</taxon>
        <taxon>Pseudomonadati</taxon>
        <taxon>Pseudomonadota</taxon>
        <taxon>Gammaproteobacteria</taxon>
        <taxon>Vibrionales</taxon>
        <taxon>Vibrionaceae</taxon>
        <taxon>Vibrio</taxon>
    </lineage>
</organism>
<name>A0A1M7YZJ9_9VIBR</name>
<evidence type="ECO:0000313" key="1">
    <source>
        <dbReference type="EMBL" id="SHO57866.1"/>
    </source>
</evidence>
<proteinExistence type="predicted"/>